<dbReference type="Gene3D" id="3.70.10.10">
    <property type="match status" value="1"/>
</dbReference>
<dbReference type="InterPro" id="IPR046938">
    <property type="entry name" value="DNA_clamp_sf"/>
</dbReference>
<comment type="similarity">
    <text evidence="2">Belongs to the rad1 family.</text>
</comment>
<dbReference type="GO" id="GO:0006302">
    <property type="term" value="P:double-strand break repair"/>
    <property type="evidence" value="ECO:0007669"/>
    <property type="project" value="InterPro"/>
</dbReference>
<dbReference type="PIRSF" id="PIRSF011769">
    <property type="entry name" value="Cell_cycle_RAD17"/>
    <property type="match status" value="1"/>
</dbReference>
<dbReference type="InterPro" id="IPR016587">
    <property type="entry name" value="Rad17"/>
</dbReference>
<evidence type="ECO:0000256" key="1">
    <source>
        <dbReference type="ARBA" id="ARBA00004123"/>
    </source>
</evidence>
<feature type="region of interest" description="Disordered" evidence="6">
    <location>
        <begin position="1"/>
        <end position="21"/>
    </location>
</feature>
<dbReference type="GO" id="GO:0003684">
    <property type="term" value="F:damaged DNA binding"/>
    <property type="evidence" value="ECO:0007669"/>
    <property type="project" value="InterPro"/>
</dbReference>
<dbReference type="GO" id="GO:0030896">
    <property type="term" value="C:checkpoint clamp complex"/>
    <property type="evidence" value="ECO:0007669"/>
    <property type="project" value="InterPro"/>
</dbReference>
<dbReference type="GeneID" id="26842126"/>
<evidence type="ECO:0000313" key="8">
    <source>
        <dbReference type="Proteomes" id="UP000054251"/>
    </source>
</evidence>
<evidence type="ECO:0000256" key="3">
    <source>
        <dbReference type="ARBA" id="ARBA00022763"/>
    </source>
</evidence>
<sequence>MSNESLDFQKSSETSGNYENSSPFTFTASTNQISHLADVFSSITSINSQALMIITTNGIVIYSEYNHICNVQLSIDPSLFGTYNFYSENSVNSLQDDKELRLGVDIGLISDAFNAAASSAVSKNKTKSTSNNGNSVTANNSVDNLMCYLTYNGEGHPLVIEFEDSLMSEKIEFLTFYLDIAYPYDASNTQEEEEDEQYNLVINHSEIQFEVILKSDVFANLLKDLQQINTVDLFIYISNEMRQLGPKRQKSKKSQKSGPLYLDKQFNFISKGPIGHLKLMFPNEKTILEKLNIYGKDGESDDAELKPVNTSLISCYNFGNFSKIFKAVKLSIKCKIMKDLSGILSIQLLCKNPQLANYSGTLITFNMLETTTVVDKFDKNEEPEDFERFHLNNIFDDESYEYIKDYNEKANKRVTVPSIESTNIREYEELGGEKDEPPILSYASFRNNSRLAKTHNVQINETIYEGDNNENKGRKNSTEDAKDKDKNIKTVGGAIEIPLFL</sequence>
<dbReference type="SUPFAM" id="SSF55979">
    <property type="entry name" value="DNA clamp"/>
    <property type="match status" value="1"/>
</dbReference>
<evidence type="ECO:0000313" key="7">
    <source>
        <dbReference type="EMBL" id="KRZ99124.1"/>
    </source>
</evidence>
<protein>
    <recommendedName>
        <fullName evidence="9">DNA damage checkpoint control protein RAD17</fullName>
    </recommendedName>
</protein>
<evidence type="ECO:0000256" key="2">
    <source>
        <dbReference type="ARBA" id="ARBA00010991"/>
    </source>
</evidence>
<name>A0A0V1PSI9_9ASCO</name>
<keyword evidence="4" id="KW-0234">DNA repair</keyword>
<keyword evidence="8" id="KW-1185">Reference proteome</keyword>
<dbReference type="GO" id="GO:0007131">
    <property type="term" value="P:reciprocal meiotic recombination"/>
    <property type="evidence" value="ECO:0007669"/>
    <property type="project" value="InterPro"/>
</dbReference>
<evidence type="ECO:0008006" key="9">
    <source>
        <dbReference type="Google" id="ProtNLM"/>
    </source>
</evidence>
<feature type="region of interest" description="Disordered" evidence="6">
    <location>
        <begin position="462"/>
        <end position="485"/>
    </location>
</feature>
<dbReference type="EMBL" id="LMYN01000172">
    <property type="protein sequence ID" value="KRZ99124.1"/>
    <property type="molecule type" value="Genomic_DNA"/>
</dbReference>
<evidence type="ECO:0000256" key="4">
    <source>
        <dbReference type="ARBA" id="ARBA00023204"/>
    </source>
</evidence>
<dbReference type="GO" id="GO:0000077">
    <property type="term" value="P:DNA damage checkpoint signaling"/>
    <property type="evidence" value="ECO:0007669"/>
    <property type="project" value="InterPro"/>
</dbReference>
<dbReference type="AlphaFoldDB" id="A0A0V1PSI9"/>
<comment type="caution">
    <text evidence="7">The sequence shown here is derived from an EMBL/GenBank/DDBJ whole genome shotgun (WGS) entry which is preliminary data.</text>
</comment>
<dbReference type="RefSeq" id="XP_015465227.1">
    <property type="nucleotide sequence ID" value="XM_015613946.1"/>
</dbReference>
<dbReference type="Pfam" id="PF02144">
    <property type="entry name" value="Rad1"/>
    <property type="match status" value="1"/>
</dbReference>
<evidence type="ECO:0000256" key="5">
    <source>
        <dbReference type="ARBA" id="ARBA00023242"/>
    </source>
</evidence>
<evidence type="ECO:0000256" key="6">
    <source>
        <dbReference type="SAM" id="MobiDB-lite"/>
    </source>
</evidence>
<organism evidence="7 8">
    <name type="scientific">Debaryomyces fabryi</name>
    <dbReference type="NCBI Taxonomy" id="58627"/>
    <lineage>
        <taxon>Eukaryota</taxon>
        <taxon>Fungi</taxon>
        <taxon>Dikarya</taxon>
        <taxon>Ascomycota</taxon>
        <taxon>Saccharomycotina</taxon>
        <taxon>Pichiomycetes</taxon>
        <taxon>Debaryomycetaceae</taxon>
        <taxon>Debaryomyces</taxon>
    </lineage>
</organism>
<dbReference type="Proteomes" id="UP000054251">
    <property type="component" value="Unassembled WGS sequence"/>
</dbReference>
<feature type="compositionally biased region" description="Basic and acidic residues" evidence="6">
    <location>
        <begin position="469"/>
        <end position="485"/>
    </location>
</feature>
<dbReference type="PANTHER" id="PTHR10870:SF0">
    <property type="entry name" value="CELL CYCLE CHECKPOINT PROTEIN RAD1"/>
    <property type="match status" value="1"/>
</dbReference>
<dbReference type="PANTHER" id="PTHR10870">
    <property type="entry name" value="CELL CYCLE CHECKPOINT PROTEIN RAD1"/>
    <property type="match status" value="1"/>
</dbReference>
<dbReference type="InterPro" id="IPR003021">
    <property type="entry name" value="Rad1_Rec1_Rad17"/>
</dbReference>
<accession>A0A0V1PSI9</accession>
<keyword evidence="3" id="KW-0227">DNA damage</keyword>
<reference evidence="7 8" key="1">
    <citation type="submission" date="2015-11" db="EMBL/GenBank/DDBJ databases">
        <title>The genome of Debaryomyces fabryi.</title>
        <authorList>
            <person name="Tafer H."/>
            <person name="Lopandic K."/>
        </authorList>
    </citation>
    <scope>NUCLEOTIDE SEQUENCE [LARGE SCALE GENOMIC DNA]</scope>
    <source>
        <strain evidence="7 8">CBS 789</strain>
    </source>
</reference>
<keyword evidence="5" id="KW-0539">Nucleus</keyword>
<gene>
    <name evidence="7" type="ORF">AC631_05117</name>
</gene>
<proteinExistence type="inferred from homology"/>
<comment type="subcellular location">
    <subcellularLocation>
        <location evidence="1">Nucleus</location>
    </subcellularLocation>
</comment>
<dbReference type="GO" id="GO:0003690">
    <property type="term" value="F:double-stranded DNA binding"/>
    <property type="evidence" value="ECO:0007669"/>
    <property type="project" value="InterPro"/>
</dbReference>
<dbReference type="OrthoDB" id="337581at2759"/>